<comment type="caution">
    <text evidence="2">The sequence shown here is derived from an EMBL/GenBank/DDBJ whole genome shotgun (WGS) entry which is preliminary data.</text>
</comment>
<evidence type="ECO:0000313" key="2">
    <source>
        <dbReference type="EMBL" id="NEI36380.1"/>
    </source>
</evidence>
<dbReference type="Proteomes" id="UP000471560">
    <property type="component" value="Unassembled WGS sequence"/>
</dbReference>
<name>A0A6P0B8Y5_RHILE</name>
<proteinExistence type="predicted"/>
<gene>
    <name evidence="2" type="ORF">GR204_20715</name>
</gene>
<evidence type="ECO:0000313" key="3">
    <source>
        <dbReference type="Proteomes" id="UP000471560"/>
    </source>
</evidence>
<dbReference type="AlphaFoldDB" id="A0A6P0B8Y5"/>
<dbReference type="EMBL" id="WUEZ01000024">
    <property type="protein sequence ID" value="NEI36380.1"/>
    <property type="molecule type" value="Genomic_DNA"/>
</dbReference>
<sequence length="82" mass="9348">MARDSEALKVLKRTGETQKEKSARLSLDHEMLTRERDQFATQFAEACLSITLLQRKISVLKAEVSRRAKNLLDFENPSGDII</sequence>
<feature type="region of interest" description="Disordered" evidence="1">
    <location>
        <begin position="1"/>
        <end position="24"/>
    </location>
</feature>
<accession>A0A6P0B8Y5</accession>
<reference evidence="2 3" key="1">
    <citation type="submission" date="2019-12" db="EMBL/GenBank/DDBJ databases">
        <title>Rhizobium genotypes associated with high levels of biological nitrogen fixation by grain legumes in a temperate-maritime cropping system.</title>
        <authorList>
            <person name="Maluk M."/>
            <person name="Francesc Ferrando Molina F."/>
            <person name="Lopez Del Egido L."/>
            <person name="Lafos M."/>
            <person name="Langarica-Fuentes A."/>
            <person name="Gebre Yohannes G."/>
            <person name="Young M.W."/>
            <person name="Martin P."/>
            <person name="Gantlett R."/>
            <person name="Kenicer G."/>
            <person name="Hawes C."/>
            <person name="Begg G.S."/>
            <person name="Quilliam R.S."/>
            <person name="Squire G.R."/>
            <person name="Poole P.S."/>
            <person name="Young P.W."/>
            <person name="Iannetta P.M."/>
            <person name="James E.K."/>
        </authorList>
    </citation>
    <scope>NUCLEOTIDE SEQUENCE [LARGE SCALE GENOMIC DNA]</scope>
    <source>
        <strain evidence="2 3">JHI1096</strain>
    </source>
</reference>
<dbReference type="RefSeq" id="WP_164577693.1">
    <property type="nucleotide sequence ID" value="NZ_JAAXDH010000046.1"/>
</dbReference>
<evidence type="ECO:0000256" key="1">
    <source>
        <dbReference type="SAM" id="MobiDB-lite"/>
    </source>
</evidence>
<protein>
    <submittedName>
        <fullName evidence="2">Uncharacterized protein</fullName>
    </submittedName>
</protein>
<organism evidence="2 3">
    <name type="scientific">Rhizobium leguminosarum</name>
    <dbReference type="NCBI Taxonomy" id="384"/>
    <lineage>
        <taxon>Bacteria</taxon>
        <taxon>Pseudomonadati</taxon>
        <taxon>Pseudomonadota</taxon>
        <taxon>Alphaproteobacteria</taxon>
        <taxon>Hyphomicrobiales</taxon>
        <taxon>Rhizobiaceae</taxon>
        <taxon>Rhizobium/Agrobacterium group</taxon>
        <taxon>Rhizobium</taxon>
    </lineage>
</organism>